<organism evidence="2 3">
    <name type="scientific">Ophiophagus hannah</name>
    <name type="common">King cobra</name>
    <name type="synonym">Naja hannah</name>
    <dbReference type="NCBI Taxonomy" id="8665"/>
    <lineage>
        <taxon>Eukaryota</taxon>
        <taxon>Metazoa</taxon>
        <taxon>Chordata</taxon>
        <taxon>Craniata</taxon>
        <taxon>Vertebrata</taxon>
        <taxon>Euteleostomi</taxon>
        <taxon>Lepidosauria</taxon>
        <taxon>Squamata</taxon>
        <taxon>Bifurcata</taxon>
        <taxon>Unidentata</taxon>
        <taxon>Episquamata</taxon>
        <taxon>Toxicofera</taxon>
        <taxon>Serpentes</taxon>
        <taxon>Colubroidea</taxon>
        <taxon>Elapidae</taxon>
        <taxon>Elapinae</taxon>
        <taxon>Ophiophagus</taxon>
    </lineage>
</organism>
<dbReference type="OrthoDB" id="9983138at2759"/>
<dbReference type="EMBL" id="AZIM01002078">
    <property type="protein sequence ID" value="ETE64861.1"/>
    <property type="molecule type" value="Genomic_DNA"/>
</dbReference>
<feature type="non-terminal residue" evidence="2">
    <location>
        <position position="1"/>
    </location>
</feature>
<feature type="region of interest" description="Disordered" evidence="1">
    <location>
        <begin position="265"/>
        <end position="290"/>
    </location>
</feature>
<sequence>MVLRQGTPMARPNLKPFLWRLLSESHRRKSEPCSACVQQGQWKKTPVDDLTPHNHRGKLHRSSRRKCPVCVRRRLQVWPMEEVWTSTPRIPQLPAHGLKDSGTLEPHVALSSLCCGTLSPVGKRKKDAVLGGETMVWEPDFRSAEEKGCHARNRLYGGGKPDFWTEVFKLDSFKTCGLQLPEFLLQSWRPNQTFLTSVFMEGDHPSAWGPDGWSLTYDRNGIRHSLGPIFVSFLAKGIPAQCLNFDHGTVGDAATILTVKNGRKSPFSQLDSRQQGDGGSGPIQYTEKTPSPELKVEASWLGNSGSSTPPTLKLLRLRSSALQHRRNSNSKSASLPPTIWVLILPTSVERKAESTWSLVRFKLPNCSQSAERFTESAYLPASWVLILPTSGGWKAESGEILEPGEIRTAKLQAAGRQQK</sequence>
<dbReference type="Proteomes" id="UP000018936">
    <property type="component" value="Unassembled WGS sequence"/>
</dbReference>
<feature type="compositionally biased region" description="Polar residues" evidence="1">
    <location>
        <begin position="266"/>
        <end position="275"/>
    </location>
</feature>
<gene>
    <name evidence="2" type="ORF">L345_09375</name>
</gene>
<evidence type="ECO:0000256" key="1">
    <source>
        <dbReference type="SAM" id="MobiDB-lite"/>
    </source>
</evidence>
<proteinExistence type="predicted"/>
<reference evidence="2 3" key="1">
    <citation type="journal article" date="2013" name="Proc. Natl. Acad. Sci. U.S.A.">
        <title>The king cobra genome reveals dynamic gene evolution and adaptation in the snake venom system.</title>
        <authorList>
            <person name="Vonk F.J."/>
            <person name="Casewell N.R."/>
            <person name="Henkel C.V."/>
            <person name="Heimberg A.M."/>
            <person name="Jansen H.J."/>
            <person name="McCleary R.J."/>
            <person name="Kerkkamp H.M."/>
            <person name="Vos R.A."/>
            <person name="Guerreiro I."/>
            <person name="Calvete J.J."/>
            <person name="Wuster W."/>
            <person name="Woods A.E."/>
            <person name="Logan J.M."/>
            <person name="Harrison R.A."/>
            <person name="Castoe T.A."/>
            <person name="de Koning A.P."/>
            <person name="Pollock D.D."/>
            <person name="Yandell M."/>
            <person name="Calderon D."/>
            <person name="Renjifo C."/>
            <person name="Currier R.B."/>
            <person name="Salgado D."/>
            <person name="Pla D."/>
            <person name="Sanz L."/>
            <person name="Hyder A.S."/>
            <person name="Ribeiro J.M."/>
            <person name="Arntzen J.W."/>
            <person name="van den Thillart G.E."/>
            <person name="Boetzer M."/>
            <person name="Pirovano W."/>
            <person name="Dirks R.P."/>
            <person name="Spaink H.P."/>
            <person name="Duboule D."/>
            <person name="McGlinn E."/>
            <person name="Kini R.M."/>
            <person name="Richardson M.K."/>
        </authorList>
    </citation>
    <scope>NUCLEOTIDE SEQUENCE</scope>
    <source>
        <tissue evidence="2">Blood</tissue>
    </source>
</reference>
<accession>V8NSC2</accession>
<name>V8NSC2_OPHHA</name>
<dbReference type="AlphaFoldDB" id="V8NSC2"/>
<evidence type="ECO:0000313" key="2">
    <source>
        <dbReference type="EMBL" id="ETE64861.1"/>
    </source>
</evidence>
<protein>
    <submittedName>
        <fullName evidence="2">Uncharacterized protein</fullName>
    </submittedName>
</protein>
<evidence type="ECO:0000313" key="3">
    <source>
        <dbReference type="Proteomes" id="UP000018936"/>
    </source>
</evidence>
<keyword evidence="3" id="KW-1185">Reference proteome</keyword>
<comment type="caution">
    <text evidence="2">The sequence shown here is derived from an EMBL/GenBank/DDBJ whole genome shotgun (WGS) entry which is preliminary data.</text>
</comment>